<evidence type="ECO:0000259" key="5">
    <source>
        <dbReference type="Pfam" id="PF00733"/>
    </source>
</evidence>
<organism evidence="6 7">
    <name type="scientific">Saccharococcus thermophilus</name>
    <dbReference type="NCBI Taxonomy" id="29396"/>
    <lineage>
        <taxon>Bacteria</taxon>
        <taxon>Bacillati</taxon>
        <taxon>Bacillota</taxon>
        <taxon>Bacilli</taxon>
        <taxon>Bacillales</taxon>
        <taxon>Anoxybacillaceae</taxon>
        <taxon>Saccharococcus</taxon>
    </lineage>
</organism>
<name>A0A846MCV3_9BACL</name>
<dbReference type="Pfam" id="PF00733">
    <property type="entry name" value="Asn_synthase"/>
    <property type="match status" value="1"/>
</dbReference>
<dbReference type="RefSeq" id="WP_166907801.1">
    <property type="nucleotide sequence ID" value="NZ_JAASRS010000001.1"/>
</dbReference>
<dbReference type="Gene3D" id="3.60.20.10">
    <property type="entry name" value="Glutamine Phosphoribosylpyrophosphate, subunit 1, domain 1"/>
    <property type="match status" value="1"/>
</dbReference>
<keyword evidence="6" id="KW-0436">Ligase</keyword>
<dbReference type="GO" id="GO:0004066">
    <property type="term" value="F:asparagine synthase (glutamine-hydrolyzing) activity"/>
    <property type="evidence" value="ECO:0007669"/>
    <property type="project" value="UniProtKB-EC"/>
</dbReference>
<comment type="catalytic activity">
    <reaction evidence="4">
        <text>L-aspartate + L-glutamine + ATP + H2O = L-asparagine + L-glutamate + AMP + diphosphate + H(+)</text>
        <dbReference type="Rhea" id="RHEA:12228"/>
        <dbReference type="ChEBI" id="CHEBI:15377"/>
        <dbReference type="ChEBI" id="CHEBI:15378"/>
        <dbReference type="ChEBI" id="CHEBI:29985"/>
        <dbReference type="ChEBI" id="CHEBI:29991"/>
        <dbReference type="ChEBI" id="CHEBI:30616"/>
        <dbReference type="ChEBI" id="CHEBI:33019"/>
        <dbReference type="ChEBI" id="CHEBI:58048"/>
        <dbReference type="ChEBI" id="CHEBI:58359"/>
        <dbReference type="ChEBI" id="CHEBI:456215"/>
        <dbReference type="EC" id="6.3.5.4"/>
    </reaction>
</comment>
<dbReference type="EC" id="6.3.5.4" evidence="2"/>
<keyword evidence="3" id="KW-0028">Amino-acid biosynthesis</keyword>
<dbReference type="Proteomes" id="UP000532769">
    <property type="component" value="Unassembled WGS sequence"/>
</dbReference>
<evidence type="ECO:0000256" key="2">
    <source>
        <dbReference type="ARBA" id="ARBA00012737"/>
    </source>
</evidence>
<dbReference type="InterPro" id="IPR051786">
    <property type="entry name" value="ASN_synthetase/amidase"/>
</dbReference>
<feature type="domain" description="Asparagine synthetase" evidence="5">
    <location>
        <begin position="189"/>
        <end position="469"/>
    </location>
</feature>
<proteinExistence type="predicted"/>
<evidence type="ECO:0000313" key="6">
    <source>
        <dbReference type="EMBL" id="NIK13910.1"/>
    </source>
</evidence>
<dbReference type="AlphaFoldDB" id="A0A846MCV3"/>
<accession>A0A846MCV3</accession>
<keyword evidence="7" id="KW-1185">Reference proteome</keyword>
<dbReference type="SUPFAM" id="SSF56235">
    <property type="entry name" value="N-terminal nucleophile aminohydrolases (Ntn hydrolases)"/>
    <property type="match status" value="1"/>
</dbReference>
<dbReference type="PANTHER" id="PTHR43284">
    <property type="entry name" value="ASPARAGINE SYNTHETASE (GLUTAMINE-HYDROLYZING)"/>
    <property type="match status" value="1"/>
</dbReference>
<dbReference type="InterPro" id="IPR014729">
    <property type="entry name" value="Rossmann-like_a/b/a_fold"/>
</dbReference>
<dbReference type="GO" id="GO:0006529">
    <property type="term" value="P:asparagine biosynthetic process"/>
    <property type="evidence" value="ECO:0007669"/>
    <property type="project" value="UniProtKB-KW"/>
</dbReference>
<dbReference type="SUPFAM" id="SSF52402">
    <property type="entry name" value="Adenine nucleotide alpha hydrolases-like"/>
    <property type="match status" value="1"/>
</dbReference>
<comment type="pathway">
    <text evidence="1">Amino-acid biosynthesis; L-asparagine biosynthesis; L-asparagine from L-aspartate (L-Gln route): step 1/1.</text>
</comment>
<sequence>MKPVHVNIKNSSVWKKYELAEAELYFAGYCYYNGKRLDNINELFNGFEPRQLEALTGDFAFIYLKDSEAIAAVDRKRSIPIFYYYDQANEQWIFTDKISEPLSPLDDTSIVEMLLTGYVANERTLLRGVYQIEAGQLVQVKNKNLKKERYFSFFHSPVNIDLQTASEELQQVFQSVFSRLYERVKNKNIVIPLSGGYDSRIIALMLKEFGLENIQAFTYGNINNPEAQVSKSIAERLGLKWTIYPYTREAWKAWYSSEEWEDYVKYAANYAAIPHLQDWPAVKQFILQNEHDFSVFIPGHSGDFIAGSHLSYELTLDKKYELKDITQEVMKKHHRLWMTDDEKALNSVKEEIVAAIKDFPYETKEEASALFEYWDWKERQGKFIINSVRVYEYYGQSWEIPLWDDEIVQFFLKIPVHLRYKKYLYNYTLYKMFPDYFHEPKMPGHQNVSLKQKYGILYPFLKKIYNKKRVLLQYYQDPMEWFGIQGNYLNYLKNLSFKVNGTHYYNPYNINSFLVKDYIKNVKG</sequence>
<dbReference type="InterPro" id="IPR001962">
    <property type="entry name" value="Asn_synthase"/>
</dbReference>
<keyword evidence="3" id="KW-0061">Asparagine biosynthesis</keyword>
<evidence type="ECO:0000256" key="4">
    <source>
        <dbReference type="ARBA" id="ARBA00048741"/>
    </source>
</evidence>
<dbReference type="PANTHER" id="PTHR43284:SF1">
    <property type="entry name" value="ASPARAGINE SYNTHETASE"/>
    <property type="match status" value="1"/>
</dbReference>
<gene>
    <name evidence="6" type="ORF">BDD39_000420</name>
</gene>
<comment type="caution">
    <text evidence="6">The sequence shown here is derived from an EMBL/GenBank/DDBJ whole genome shotgun (WGS) entry which is preliminary data.</text>
</comment>
<evidence type="ECO:0000256" key="3">
    <source>
        <dbReference type="ARBA" id="ARBA00022888"/>
    </source>
</evidence>
<evidence type="ECO:0000313" key="7">
    <source>
        <dbReference type="Proteomes" id="UP000532769"/>
    </source>
</evidence>
<evidence type="ECO:0000256" key="1">
    <source>
        <dbReference type="ARBA" id="ARBA00005187"/>
    </source>
</evidence>
<dbReference type="EMBL" id="JAASRS010000001">
    <property type="protein sequence ID" value="NIK13910.1"/>
    <property type="molecule type" value="Genomic_DNA"/>
</dbReference>
<protein>
    <recommendedName>
        <fullName evidence="2">asparagine synthase (glutamine-hydrolyzing)</fullName>
        <ecNumber evidence="2">6.3.5.4</ecNumber>
    </recommendedName>
</protein>
<reference evidence="6 7" key="1">
    <citation type="submission" date="2020-03" db="EMBL/GenBank/DDBJ databases">
        <title>Genomic Encyclopedia of Archaeal and Bacterial Type Strains, Phase II (KMG-II): from individual species to whole genera.</title>
        <authorList>
            <person name="Goeker M."/>
        </authorList>
    </citation>
    <scope>NUCLEOTIDE SEQUENCE [LARGE SCALE GENOMIC DNA]</scope>
    <source>
        <strain evidence="6 7">DSM 4749</strain>
    </source>
</reference>
<dbReference type="Gene3D" id="3.40.50.620">
    <property type="entry name" value="HUPs"/>
    <property type="match status" value="1"/>
</dbReference>
<dbReference type="InterPro" id="IPR029055">
    <property type="entry name" value="Ntn_hydrolases_N"/>
</dbReference>